<dbReference type="InterPro" id="IPR000014">
    <property type="entry name" value="PAS"/>
</dbReference>
<dbReference type="InterPro" id="IPR013656">
    <property type="entry name" value="PAS_4"/>
</dbReference>
<organism evidence="2 3">
    <name type="scientific">Altererythrobacter arenosus</name>
    <dbReference type="NCBI Taxonomy" id="3032592"/>
    <lineage>
        <taxon>Bacteria</taxon>
        <taxon>Pseudomonadati</taxon>
        <taxon>Pseudomonadota</taxon>
        <taxon>Alphaproteobacteria</taxon>
        <taxon>Sphingomonadales</taxon>
        <taxon>Erythrobacteraceae</taxon>
        <taxon>Altererythrobacter</taxon>
    </lineage>
</organism>
<dbReference type="EC" id="2.7.7.65" evidence="2"/>
<protein>
    <submittedName>
        <fullName evidence="2">Diguanylate cyclase</fullName>
        <ecNumber evidence="2">2.7.7.65</ecNumber>
    </submittedName>
</protein>
<dbReference type="SMART" id="SM00267">
    <property type="entry name" value="GGDEF"/>
    <property type="match status" value="1"/>
</dbReference>
<dbReference type="NCBIfam" id="TIGR00254">
    <property type="entry name" value="GGDEF"/>
    <property type="match status" value="1"/>
</dbReference>
<dbReference type="PANTHER" id="PTHR44757">
    <property type="entry name" value="DIGUANYLATE CYCLASE DGCP"/>
    <property type="match status" value="1"/>
</dbReference>
<evidence type="ECO:0000313" key="3">
    <source>
        <dbReference type="Proteomes" id="UP001215827"/>
    </source>
</evidence>
<dbReference type="InterPro" id="IPR000160">
    <property type="entry name" value="GGDEF_dom"/>
</dbReference>
<dbReference type="PROSITE" id="PS50887">
    <property type="entry name" value="GGDEF"/>
    <property type="match status" value="1"/>
</dbReference>
<dbReference type="CDD" id="cd00130">
    <property type="entry name" value="PAS"/>
    <property type="match status" value="1"/>
</dbReference>
<keyword evidence="2" id="KW-0548">Nucleotidyltransferase</keyword>
<dbReference type="EMBL" id="CP121106">
    <property type="protein sequence ID" value="WFL78952.1"/>
    <property type="molecule type" value="Genomic_DNA"/>
</dbReference>
<name>A0ABY8FW46_9SPHN</name>
<dbReference type="Gene3D" id="3.30.70.270">
    <property type="match status" value="1"/>
</dbReference>
<keyword evidence="3" id="KW-1185">Reference proteome</keyword>
<dbReference type="GO" id="GO:0052621">
    <property type="term" value="F:diguanylate cyclase activity"/>
    <property type="evidence" value="ECO:0007669"/>
    <property type="project" value="UniProtKB-EC"/>
</dbReference>
<evidence type="ECO:0000259" key="1">
    <source>
        <dbReference type="PROSITE" id="PS50887"/>
    </source>
</evidence>
<dbReference type="Pfam" id="PF00990">
    <property type="entry name" value="GGDEF"/>
    <property type="match status" value="1"/>
</dbReference>
<dbReference type="CDD" id="cd01949">
    <property type="entry name" value="GGDEF"/>
    <property type="match status" value="1"/>
</dbReference>
<dbReference type="PANTHER" id="PTHR44757:SF2">
    <property type="entry name" value="BIOFILM ARCHITECTURE MAINTENANCE PROTEIN MBAA"/>
    <property type="match status" value="1"/>
</dbReference>
<accession>A0ABY8FW46</accession>
<keyword evidence="2" id="KW-0808">Transferase</keyword>
<proteinExistence type="predicted"/>
<dbReference type="Pfam" id="PF08448">
    <property type="entry name" value="PAS_4"/>
    <property type="match status" value="1"/>
</dbReference>
<dbReference type="RefSeq" id="WP_278017641.1">
    <property type="nucleotide sequence ID" value="NZ_CP121106.1"/>
</dbReference>
<reference evidence="2 3" key="1">
    <citation type="submission" date="2023-03" db="EMBL/GenBank/DDBJ databases">
        <title>Altererythrobacter sp. CAU 1644 isolated from sand.</title>
        <authorList>
            <person name="Kim W."/>
        </authorList>
    </citation>
    <scope>NUCLEOTIDE SEQUENCE [LARGE SCALE GENOMIC DNA]</scope>
    <source>
        <strain evidence="2 3">CAU 1644</strain>
    </source>
</reference>
<dbReference type="SUPFAM" id="SSF55073">
    <property type="entry name" value="Nucleotide cyclase"/>
    <property type="match status" value="1"/>
</dbReference>
<dbReference type="InterPro" id="IPR052155">
    <property type="entry name" value="Biofilm_reg_signaling"/>
</dbReference>
<gene>
    <name evidence="2" type="ORF">P7228_07775</name>
</gene>
<feature type="domain" description="GGDEF" evidence="1">
    <location>
        <begin position="167"/>
        <end position="297"/>
    </location>
</feature>
<evidence type="ECO:0000313" key="2">
    <source>
        <dbReference type="EMBL" id="WFL78952.1"/>
    </source>
</evidence>
<dbReference type="Proteomes" id="UP001215827">
    <property type="component" value="Chromosome"/>
</dbReference>
<dbReference type="InterPro" id="IPR029787">
    <property type="entry name" value="Nucleotide_cyclase"/>
</dbReference>
<sequence>MLRGITVVDGSVLCGLLAESADDIILKLDERGFISYASPAIDQLGLRLSELLVPPHLSDLALQSHGDALRTYFGDALAGMAPRDRIEFPAIGSERSGMADRWYSLSLRAAPEENGDRGGALGVMRSIGAGAGIERDMRAVSTIDPLTGLSNRSAFVAMLSRALAFGESGSVVVFSIDRFRAVKMRYGQARADEVLWAFAQFLRSMLGEMPSLTRLEGERFAAILPGAEPPSAMAAAQETVRTFAELSTGRGRDDLALSASAGIAAMTEEVDSVLSRAELALKVASSAGGRRVELADKLPSCLRYRRSA</sequence>
<dbReference type="InterPro" id="IPR043128">
    <property type="entry name" value="Rev_trsase/Diguanyl_cyclase"/>
</dbReference>